<accession>A0A2J8AZF3</accession>
<name>A0A2J8AZF3_9FIRM</name>
<feature type="region of interest" description="Disordered" evidence="1">
    <location>
        <begin position="2053"/>
        <end position="2072"/>
    </location>
</feature>
<gene>
    <name evidence="2" type="ORF">B7R76_07540</name>
</gene>
<feature type="region of interest" description="Disordered" evidence="1">
    <location>
        <begin position="54"/>
        <end position="88"/>
    </location>
</feature>
<evidence type="ECO:0000313" key="2">
    <source>
        <dbReference type="EMBL" id="PNH17885.1"/>
    </source>
</evidence>
<dbReference type="Proteomes" id="UP000236394">
    <property type="component" value="Unassembled WGS sequence"/>
</dbReference>
<feature type="region of interest" description="Disordered" evidence="1">
    <location>
        <begin position="1458"/>
        <end position="1489"/>
    </location>
</feature>
<sequence>MKSFVQKVAAVLSLTMLLTSVDIGSLKVVRAETEGNNPVKPAVAGPVVAGSGAVTPARNAPARNTQGAGRAAAAGGGAGEQGRDRSNDAIGGIKMLTASPKDAYDAKTDLEQGEYKEPGLDPKNLGTDYLNRNLPAYATILSTKDPSDKNAANDQIKYPDSPKIYTYTMHFKLGKDTIKDGKSNREYKEFYQPYQITVGSKDVATVTNPDGSTERKNFPITFELPKIPGYTTPTQGASKLPDAGTKLETLSDGKYKITFENSDAVRKLSQKTSDQSGNQNRVVSFSEDFNYEPKKINYEIYADLQWVSQPEKFGKAKDEKEAETEYGYTDKEYSKNIGDGQATVGAKIYVNPPTIYGFEPVVSKEEQEKGISCNVPNSDETFKLVIRYKRRMFNVVFQKGVTAATDVPSKCLVHGQTLKMPALPSAPGFTFTNWRPSEREKFTANGKEYYINDLIAPQSELKKLEPTKEFWEKHSGDAVPDLIFSADHNKAKIADYTVTYWLEKADYTLADKEAPDSFGRTHAFLFSKKYRSAVPEDQPRGGNTASQNSGSTAGSSNPVTRDASSVEMKDYPGKPEVRENWAKEILNNASEEEFKKEGLADRNMGFEYDAATTEALNAGLKFPSESGITNVAIVFKRKRYHFVFGGRLSDIDSNYLPVDSANKSIVEYKLTAKYSGEKDAEGNRLLSSTGKQAVEIKHNTKLYDDNESVVTKTLPLASGCQQPYQFVARFGQETIGLWPLPFNNCEIFGLQYGSKDKDGNPAYGFNGWIASGYTTFYDNPPYRFDARMLNGKYMAADINGNVNKTKIFSPVDKPTEQEQQAGESQQNKPKEIFDRKVLTFFPTAYPGDHIIYTEFKIPKLGGGFDFNYRHLYSKRTDAKYHDGQVFISPSLRGFSPTEEETGNKKLPDGSNKKGFSQKTFKFPEGKVEPTEKEPPEVKAVRDHLSGAGMDPAALNDRLGKNGFYSDFTNPDANIKATEDIGIIVAKYTRNTHELIVNNGDKKYEDKGVPFETPLGGKNGDTGALDELKKKYNIDKQQAAAGHPETWEFGGFYLDKACTIPVPKEEKMPDYNLNVYVKWIDPNFYMITVDLNVPKDEKLQGYNDIPVMQMFPELYQNEINSKPELQDFYAKHKDPVGSLRDGIHKATYYIKSGGSILRPTTPNGGKEGLHAFGGWEVVHCKINSDGTPEVDENGHLIPLEIDNKNKAPEYFCFSSSVAESCIIRAKWLKIKKVPIRIEHHFYNKRDEEIVGKRNDGQDYAYHQDDFDGEPKLIKDGLKGVPEGYKGYIGIDPNGIPTIKYAAISISDDTWNLIADSNTLKKITGHTAEEVKNYQVKSIEAKQFPSDEEKENNPNVIKFYYQPFKKRFYYKKYVCTAPNSLQGDAQTDKADIPVKLTKLGEEEKDAPKPDPFLITLPEKVKNDNRDLDTCNFLKIPGFKVKTKDIQKTVHFELNDKGDIQKINGQSVPPYDSKEANMDPEKRKHTMSQGELRRGKDKLGVEFEYIDVRVILRNSEKSPTPDGYHRVVVTLPEEKLQFTDGYAGWIDEKYNNVPKPPKRNVYVVDVVDGYEDANIPIPNVEPIKKLPVNKIWLDQRGHNVYSDEKYPDLPEDKAEEELDLESELDEAVKPIPKVYSKPLMLPDETTIIFRKIVDGKVEAENQPISVAMKAPDNLKVTDADGKAIHQPYWANKVDLPMRTPFFLSYIGNLNANGQPGAAPGGNANGQPGTAPADNANGQTTPPPSLHLSDIADKDSTWGVKDNSNPPVTRFSVNRKDPWTHEDYENLKKIDKKEYSYYQYTATEKNAHDEFDGYERGVFIYHKVKLHENDPDAAKKTRLFEVKLGGVKEKMKDGKNEVIPPKSIDGEGISVNELKELTVLNDEVPTIDVEVQKKWFGKYGKPLDFNTLSVGSAANPKPLTMEMRFMDPRILLKPQTVDLTAANKWHDWIRNVRLKFRRTSPRTYDYELHEVGDSGGTLSYGGKKFDAIYIGRCLDGFKVINREQTYGFPPVVAICDCARMGMNKAYTAANRAYTAVSEAAGKAGNYIKRQVGKLFGGNGRQTETNGQGGCSSCHLD</sequence>
<reference evidence="3" key="1">
    <citation type="submission" date="2017-04" db="EMBL/GenBank/DDBJ databases">
        <authorList>
            <person name="Bumgarner R.E."/>
            <person name="Fredricks D.N."/>
            <person name="Srinivasan S."/>
        </authorList>
    </citation>
    <scope>NUCLEOTIDE SEQUENCE [LARGE SCALE GENOMIC DNA]</scope>
    <source>
        <strain evidence="3">KA00405</strain>
    </source>
</reference>
<feature type="compositionally biased region" description="Basic and acidic residues" evidence="1">
    <location>
        <begin position="1469"/>
        <end position="1479"/>
    </location>
</feature>
<evidence type="ECO:0000256" key="1">
    <source>
        <dbReference type="SAM" id="MobiDB-lite"/>
    </source>
</evidence>
<comment type="caution">
    <text evidence="2">The sequence shown here is derived from an EMBL/GenBank/DDBJ whole genome shotgun (WGS) entry which is preliminary data.</text>
</comment>
<feature type="compositionally biased region" description="Polar residues" evidence="1">
    <location>
        <begin position="541"/>
        <end position="563"/>
    </location>
</feature>
<feature type="compositionally biased region" description="Basic and acidic residues" evidence="1">
    <location>
        <begin position="921"/>
        <end position="937"/>
    </location>
</feature>
<dbReference type="EMBL" id="NBZD01000005">
    <property type="protein sequence ID" value="PNH17885.1"/>
    <property type="molecule type" value="Genomic_DNA"/>
</dbReference>
<protein>
    <recommendedName>
        <fullName evidence="4">Repeat protein</fullName>
    </recommendedName>
</protein>
<feature type="region of interest" description="Disordered" evidence="1">
    <location>
        <begin position="1713"/>
        <end position="1762"/>
    </location>
</feature>
<evidence type="ECO:0008006" key="4">
    <source>
        <dbReference type="Google" id="ProtNLM"/>
    </source>
</evidence>
<evidence type="ECO:0000313" key="3">
    <source>
        <dbReference type="Proteomes" id="UP000236394"/>
    </source>
</evidence>
<proteinExistence type="predicted"/>
<organism evidence="2 3">
    <name type="scientific">Mageeibacillus indolicus</name>
    <dbReference type="NCBI Taxonomy" id="884684"/>
    <lineage>
        <taxon>Bacteria</taxon>
        <taxon>Bacillati</taxon>
        <taxon>Bacillota</taxon>
        <taxon>Clostridia</taxon>
        <taxon>Eubacteriales</taxon>
        <taxon>Oscillospiraceae</taxon>
        <taxon>Mageeibacillus</taxon>
    </lineage>
</organism>
<feature type="region of interest" description="Disordered" evidence="1">
    <location>
        <begin position="534"/>
        <end position="574"/>
    </location>
</feature>
<feature type="compositionally biased region" description="Basic and acidic residues" evidence="1">
    <location>
        <begin position="901"/>
        <end position="911"/>
    </location>
</feature>
<dbReference type="RefSeq" id="WP_102892770.1">
    <property type="nucleotide sequence ID" value="NZ_NBZD01000005.1"/>
</dbReference>
<feature type="region of interest" description="Disordered" evidence="1">
    <location>
        <begin position="891"/>
        <end position="937"/>
    </location>
</feature>